<reference evidence="1 2" key="1">
    <citation type="journal article" date="2016" name="Nat. Commun.">
        <title>Thousands of microbial genomes shed light on interconnected biogeochemical processes in an aquifer system.</title>
        <authorList>
            <person name="Anantharaman K."/>
            <person name="Brown C.T."/>
            <person name="Hug L.A."/>
            <person name="Sharon I."/>
            <person name="Castelle C.J."/>
            <person name="Probst A.J."/>
            <person name="Thomas B.C."/>
            <person name="Singh A."/>
            <person name="Wilkins M.J."/>
            <person name="Karaoz U."/>
            <person name="Brodie E.L."/>
            <person name="Williams K.H."/>
            <person name="Hubbard S.S."/>
            <person name="Banfield J.F."/>
        </authorList>
    </citation>
    <scope>NUCLEOTIDE SEQUENCE [LARGE SCALE GENOMIC DNA]</scope>
</reference>
<sequence>MTLITDLLKPEKAVGKVVDTVLSRLPTAPHLPQVPIIGDLFGTTELRPESPKTTESSGQK</sequence>
<organism evidence="1 2">
    <name type="scientific">Candidatus Gottesmanbacteria bacterium RBG_16_52_11</name>
    <dbReference type="NCBI Taxonomy" id="1798374"/>
    <lineage>
        <taxon>Bacteria</taxon>
        <taxon>Candidatus Gottesmaniibacteriota</taxon>
    </lineage>
</organism>
<evidence type="ECO:0000313" key="1">
    <source>
        <dbReference type="EMBL" id="OGG02542.1"/>
    </source>
</evidence>
<name>A0A1F5YRN7_9BACT</name>
<dbReference type="STRING" id="1798374.A2Z33_01975"/>
<protein>
    <submittedName>
        <fullName evidence="1">Uncharacterized protein</fullName>
    </submittedName>
</protein>
<proteinExistence type="predicted"/>
<dbReference type="AlphaFoldDB" id="A0A1F5YRN7"/>
<dbReference type="EMBL" id="MFJD01000007">
    <property type="protein sequence ID" value="OGG02542.1"/>
    <property type="molecule type" value="Genomic_DNA"/>
</dbReference>
<comment type="caution">
    <text evidence="1">The sequence shown here is derived from an EMBL/GenBank/DDBJ whole genome shotgun (WGS) entry which is preliminary data.</text>
</comment>
<gene>
    <name evidence="1" type="ORF">A2Z33_01975</name>
</gene>
<dbReference type="Proteomes" id="UP000178448">
    <property type="component" value="Unassembled WGS sequence"/>
</dbReference>
<accession>A0A1F5YRN7</accession>
<evidence type="ECO:0000313" key="2">
    <source>
        <dbReference type="Proteomes" id="UP000178448"/>
    </source>
</evidence>